<evidence type="ECO:0000256" key="1">
    <source>
        <dbReference type="ARBA" id="ARBA00022723"/>
    </source>
</evidence>
<organism evidence="6 7">
    <name type="scientific">Naegleria fowleri</name>
    <name type="common">Brain eating amoeba</name>
    <dbReference type="NCBI Taxonomy" id="5763"/>
    <lineage>
        <taxon>Eukaryota</taxon>
        <taxon>Discoba</taxon>
        <taxon>Heterolobosea</taxon>
        <taxon>Tetramitia</taxon>
        <taxon>Eutetramitia</taxon>
        <taxon>Vahlkampfiidae</taxon>
        <taxon>Naegleria</taxon>
    </lineage>
</organism>
<dbReference type="EMBL" id="VFQX01000030">
    <property type="protein sequence ID" value="KAF0978196.1"/>
    <property type="molecule type" value="Genomic_DNA"/>
</dbReference>
<dbReference type="AlphaFoldDB" id="A0A6A5BSN2"/>
<feature type="domain" description="PPM-type phosphatase" evidence="5">
    <location>
        <begin position="5"/>
        <end position="301"/>
    </location>
</feature>
<keyword evidence="2 4" id="KW-0378">Hydrolase</keyword>
<dbReference type="Proteomes" id="UP000444721">
    <property type="component" value="Unassembled WGS sequence"/>
</dbReference>
<evidence type="ECO:0000313" key="7">
    <source>
        <dbReference type="Proteomes" id="UP000444721"/>
    </source>
</evidence>
<dbReference type="GO" id="GO:0004722">
    <property type="term" value="F:protein serine/threonine phosphatase activity"/>
    <property type="evidence" value="ECO:0007669"/>
    <property type="project" value="InterPro"/>
</dbReference>
<name>A0A6A5BSN2_NAEFO</name>
<sequence>MSAIRFGFHEEKGLRPTMEDAHILCPSLTINFGMSASLFAIFDGHGGGQVADFVALNFVKVFEEECKKELVENESDYHDVSKCLIQTCERVDCDLYQYFELLKKRKLISEKDFHSCGAVGIIVLILNHEKVLCANLGDCRALLFAISNLTEKECNEYSCEMVEMSRDFKAGYEKERMLELGVKVVPGLPSRSFGDFQYKQPQVKITLNKPHLEKNVILATPEVRSFNLNEYKKGSVVENGLKNVLIVMACDGLFDKITNQEVQQFVMDHRHEKEEIFAQSLCQAALEKKTKDNVSVVVIRL</sequence>
<dbReference type="GO" id="GO:0046872">
    <property type="term" value="F:metal ion binding"/>
    <property type="evidence" value="ECO:0007669"/>
    <property type="project" value="UniProtKB-KW"/>
</dbReference>
<dbReference type="VEuPathDB" id="AmoebaDB:NfTy_057130"/>
<dbReference type="SUPFAM" id="SSF81606">
    <property type="entry name" value="PP2C-like"/>
    <property type="match status" value="1"/>
</dbReference>
<proteinExistence type="inferred from homology"/>
<evidence type="ECO:0000256" key="4">
    <source>
        <dbReference type="RuleBase" id="RU003465"/>
    </source>
</evidence>
<dbReference type="VEuPathDB" id="AmoebaDB:NF0061740"/>
<keyword evidence="7" id="KW-1185">Reference proteome</keyword>
<dbReference type="InterPro" id="IPR000222">
    <property type="entry name" value="PP2C_BS"/>
</dbReference>
<evidence type="ECO:0000256" key="3">
    <source>
        <dbReference type="ARBA" id="ARBA00022912"/>
    </source>
</evidence>
<keyword evidence="1" id="KW-0479">Metal-binding</keyword>
<dbReference type="PROSITE" id="PS51746">
    <property type="entry name" value="PPM_2"/>
    <property type="match status" value="1"/>
</dbReference>
<evidence type="ECO:0000313" key="6">
    <source>
        <dbReference type="EMBL" id="KAF0978196.1"/>
    </source>
</evidence>
<dbReference type="GeneID" id="68109929"/>
<gene>
    <name evidence="6" type="ORF">FDP41_002711</name>
</gene>
<dbReference type="CDD" id="cd00143">
    <property type="entry name" value="PP2Cc"/>
    <property type="match status" value="1"/>
</dbReference>
<comment type="caution">
    <text evidence="6">The sequence shown here is derived from an EMBL/GenBank/DDBJ whole genome shotgun (WGS) entry which is preliminary data.</text>
</comment>
<comment type="similarity">
    <text evidence="4">Belongs to the PP2C family.</text>
</comment>
<dbReference type="InterPro" id="IPR015655">
    <property type="entry name" value="PP2C"/>
</dbReference>
<dbReference type="Gene3D" id="3.60.40.10">
    <property type="entry name" value="PPM-type phosphatase domain"/>
    <property type="match status" value="1"/>
</dbReference>
<dbReference type="OrthoDB" id="10264738at2759"/>
<dbReference type="PANTHER" id="PTHR47992">
    <property type="entry name" value="PROTEIN PHOSPHATASE"/>
    <property type="match status" value="1"/>
</dbReference>
<dbReference type="RefSeq" id="XP_044562909.1">
    <property type="nucleotide sequence ID" value="XM_044705936.1"/>
</dbReference>
<reference evidence="6 7" key="1">
    <citation type="journal article" date="2019" name="Sci. Rep.">
        <title>Nanopore sequencing improves the draft genome of the human pathogenic amoeba Naegleria fowleri.</title>
        <authorList>
            <person name="Liechti N."/>
            <person name="Schurch N."/>
            <person name="Bruggmann R."/>
            <person name="Wittwer M."/>
        </authorList>
    </citation>
    <scope>NUCLEOTIDE SEQUENCE [LARGE SCALE GENOMIC DNA]</scope>
    <source>
        <strain evidence="6 7">ATCC 30894</strain>
    </source>
</reference>
<dbReference type="SMART" id="SM00332">
    <property type="entry name" value="PP2Cc"/>
    <property type="match status" value="1"/>
</dbReference>
<dbReference type="VEuPathDB" id="AmoebaDB:FDP41_002711"/>
<accession>A0A6A5BSN2</accession>
<protein>
    <recommendedName>
        <fullName evidence="5">PPM-type phosphatase domain-containing protein</fullName>
    </recommendedName>
</protein>
<dbReference type="InterPro" id="IPR001932">
    <property type="entry name" value="PPM-type_phosphatase-like_dom"/>
</dbReference>
<evidence type="ECO:0000256" key="2">
    <source>
        <dbReference type="ARBA" id="ARBA00022801"/>
    </source>
</evidence>
<dbReference type="PROSITE" id="PS01032">
    <property type="entry name" value="PPM_1"/>
    <property type="match status" value="1"/>
</dbReference>
<dbReference type="Pfam" id="PF00481">
    <property type="entry name" value="PP2C"/>
    <property type="match status" value="1"/>
</dbReference>
<dbReference type="InterPro" id="IPR036457">
    <property type="entry name" value="PPM-type-like_dom_sf"/>
</dbReference>
<keyword evidence="3 4" id="KW-0904">Protein phosphatase</keyword>
<evidence type="ECO:0000259" key="5">
    <source>
        <dbReference type="PROSITE" id="PS51746"/>
    </source>
</evidence>